<dbReference type="HOGENOM" id="CLU_3014769_0_0_1"/>
<protein>
    <submittedName>
        <fullName evidence="1">Uncharacterized protein</fullName>
    </submittedName>
</protein>
<dbReference type="EMBL" id="KN832875">
    <property type="protein sequence ID" value="KIN02304.1"/>
    <property type="molecule type" value="Genomic_DNA"/>
</dbReference>
<keyword evidence="2" id="KW-1185">Reference proteome</keyword>
<name>A0A0C3CTG5_OIDMZ</name>
<reference evidence="2" key="2">
    <citation type="submission" date="2015-01" db="EMBL/GenBank/DDBJ databases">
        <title>Evolutionary Origins and Diversification of the Mycorrhizal Mutualists.</title>
        <authorList>
            <consortium name="DOE Joint Genome Institute"/>
            <consortium name="Mycorrhizal Genomics Consortium"/>
            <person name="Kohler A."/>
            <person name="Kuo A."/>
            <person name="Nagy L.G."/>
            <person name="Floudas D."/>
            <person name="Copeland A."/>
            <person name="Barry K.W."/>
            <person name="Cichocki N."/>
            <person name="Veneault-Fourrey C."/>
            <person name="LaButti K."/>
            <person name="Lindquist E.A."/>
            <person name="Lipzen A."/>
            <person name="Lundell T."/>
            <person name="Morin E."/>
            <person name="Murat C."/>
            <person name="Riley R."/>
            <person name="Ohm R."/>
            <person name="Sun H."/>
            <person name="Tunlid A."/>
            <person name="Henrissat B."/>
            <person name="Grigoriev I.V."/>
            <person name="Hibbett D.S."/>
            <person name="Martin F."/>
        </authorList>
    </citation>
    <scope>NUCLEOTIDE SEQUENCE [LARGE SCALE GENOMIC DNA]</scope>
    <source>
        <strain evidence="2">Zn</strain>
    </source>
</reference>
<dbReference type="AlphaFoldDB" id="A0A0C3CTG5"/>
<accession>A0A0C3CTG5</accession>
<sequence length="56" mass="6321">MYQYSHHSLLTSTDTWSLKMMKSQRVLYDYDSGFSSSWTLPSLGLSGLSVRGDLGE</sequence>
<dbReference type="InParanoid" id="A0A0C3CTG5"/>
<dbReference type="OrthoDB" id="10496004at2759"/>
<organism evidence="1 2">
    <name type="scientific">Oidiodendron maius (strain Zn)</name>
    <dbReference type="NCBI Taxonomy" id="913774"/>
    <lineage>
        <taxon>Eukaryota</taxon>
        <taxon>Fungi</taxon>
        <taxon>Dikarya</taxon>
        <taxon>Ascomycota</taxon>
        <taxon>Pezizomycotina</taxon>
        <taxon>Leotiomycetes</taxon>
        <taxon>Leotiomycetes incertae sedis</taxon>
        <taxon>Myxotrichaceae</taxon>
        <taxon>Oidiodendron</taxon>
    </lineage>
</organism>
<gene>
    <name evidence="1" type="ORF">OIDMADRAFT_18916</name>
</gene>
<reference evidence="1 2" key="1">
    <citation type="submission" date="2014-04" db="EMBL/GenBank/DDBJ databases">
        <authorList>
            <consortium name="DOE Joint Genome Institute"/>
            <person name="Kuo A."/>
            <person name="Martino E."/>
            <person name="Perotto S."/>
            <person name="Kohler A."/>
            <person name="Nagy L.G."/>
            <person name="Floudas D."/>
            <person name="Copeland A."/>
            <person name="Barry K.W."/>
            <person name="Cichocki N."/>
            <person name="Veneault-Fourrey C."/>
            <person name="LaButti K."/>
            <person name="Lindquist E.A."/>
            <person name="Lipzen A."/>
            <person name="Lundell T."/>
            <person name="Morin E."/>
            <person name="Murat C."/>
            <person name="Sun H."/>
            <person name="Tunlid A."/>
            <person name="Henrissat B."/>
            <person name="Grigoriev I.V."/>
            <person name="Hibbett D.S."/>
            <person name="Martin F."/>
            <person name="Nordberg H.P."/>
            <person name="Cantor M.N."/>
            <person name="Hua S.X."/>
        </authorList>
    </citation>
    <scope>NUCLEOTIDE SEQUENCE [LARGE SCALE GENOMIC DNA]</scope>
    <source>
        <strain evidence="1 2">Zn</strain>
    </source>
</reference>
<proteinExistence type="predicted"/>
<evidence type="ECO:0000313" key="1">
    <source>
        <dbReference type="EMBL" id="KIN02304.1"/>
    </source>
</evidence>
<dbReference type="Proteomes" id="UP000054321">
    <property type="component" value="Unassembled WGS sequence"/>
</dbReference>
<evidence type="ECO:0000313" key="2">
    <source>
        <dbReference type="Proteomes" id="UP000054321"/>
    </source>
</evidence>